<dbReference type="InterPro" id="IPR004891">
    <property type="entry name" value="Mercury-R_MerC"/>
</dbReference>
<keyword evidence="3" id="KW-1185">Reference proteome</keyword>
<evidence type="ECO:0008006" key="4">
    <source>
        <dbReference type="Google" id="ProtNLM"/>
    </source>
</evidence>
<dbReference type="RefSeq" id="WP_200241065.1">
    <property type="nucleotide sequence ID" value="NZ_NRRV01000067.1"/>
</dbReference>
<accession>A0ABS1CMM0</accession>
<feature type="transmembrane region" description="Helical" evidence="1">
    <location>
        <begin position="81"/>
        <end position="99"/>
    </location>
</feature>
<keyword evidence="1" id="KW-0812">Transmembrane</keyword>
<dbReference type="Proteomes" id="UP000748752">
    <property type="component" value="Unassembled WGS sequence"/>
</dbReference>
<evidence type="ECO:0000256" key="1">
    <source>
        <dbReference type="SAM" id="Phobius"/>
    </source>
</evidence>
<reference evidence="2 3" key="1">
    <citation type="journal article" date="2020" name="Microorganisms">
        <title>Osmotic Adaptation and Compatible Solute Biosynthesis of Phototrophic Bacteria as Revealed from Genome Analyses.</title>
        <authorList>
            <person name="Imhoff J.F."/>
            <person name="Rahn T."/>
            <person name="Kunzel S."/>
            <person name="Keller A."/>
            <person name="Neulinger S.C."/>
        </authorList>
    </citation>
    <scope>NUCLEOTIDE SEQUENCE [LARGE SCALE GENOMIC DNA]</scope>
    <source>
        <strain evidence="2 3">DSM 6210</strain>
    </source>
</reference>
<keyword evidence="1" id="KW-0472">Membrane</keyword>
<evidence type="ECO:0000313" key="2">
    <source>
        <dbReference type="EMBL" id="MBK1633089.1"/>
    </source>
</evidence>
<protein>
    <recommendedName>
        <fullName evidence="4">MerC domain-containing protein</fullName>
    </recommendedName>
</protein>
<name>A0ABS1CMM0_9GAMM</name>
<gene>
    <name evidence="2" type="ORF">CKO31_20500</name>
</gene>
<comment type="caution">
    <text evidence="2">The sequence shown here is derived from an EMBL/GenBank/DDBJ whole genome shotgun (WGS) entry which is preliminary data.</text>
</comment>
<proteinExistence type="predicted"/>
<keyword evidence="1" id="KW-1133">Transmembrane helix</keyword>
<dbReference type="Pfam" id="PF03203">
    <property type="entry name" value="MerC"/>
    <property type="match status" value="1"/>
</dbReference>
<sequence length="152" mass="15605">MNTLTIDPPSGARPALARWDLAGVGASLLCILHCVATPVMAVALPAAELLERPAHTAFAVAILCIGLLAFIPGYRRHRRWPVVLLALLGFGLLSAGVVLPPGTLGEGAEKALTLLGGALLITAHLRNGYLCKVCRVCGGAPCGTAIAEAPAR</sequence>
<dbReference type="EMBL" id="NRRV01000067">
    <property type="protein sequence ID" value="MBK1633089.1"/>
    <property type="molecule type" value="Genomic_DNA"/>
</dbReference>
<feature type="transmembrane region" description="Helical" evidence="1">
    <location>
        <begin position="56"/>
        <end position="74"/>
    </location>
</feature>
<feature type="transmembrane region" description="Helical" evidence="1">
    <location>
        <begin position="21"/>
        <end position="44"/>
    </location>
</feature>
<evidence type="ECO:0000313" key="3">
    <source>
        <dbReference type="Proteomes" id="UP000748752"/>
    </source>
</evidence>
<organism evidence="2 3">
    <name type="scientific">Thiohalocapsa halophila</name>
    <dbReference type="NCBI Taxonomy" id="69359"/>
    <lineage>
        <taxon>Bacteria</taxon>
        <taxon>Pseudomonadati</taxon>
        <taxon>Pseudomonadota</taxon>
        <taxon>Gammaproteobacteria</taxon>
        <taxon>Chromatiales</taxon>
        <taxon>Chromatiaceae</taxon>
        <taxon>Thiohalocapsa</taxon>
    </lineage>
</organism>